<name>A0A5J5BBI0_9ASTE</name>
<accession>A0A5J5BBI0</accession>
<dbReference type="AlphaFoldDB" id="A0A5J5BBI0"/>
<sequence length="69" mass="7961">MLVLLMWRINCTKEAVDIWSPVRVPIHHSRVIGHGLFCSQRILYLKHLYIYDSELPENGTSVISSVLVL</sequence>
<gene>
    <name evidence="1" type="ORF">F0562_026731</name>
</gene>
<evidence type="ECO:0000313" key="2">
    <source>
        <dbReference type="Proteomes" id="UP000325577"/>
    </source>
</evidence>
<organism evidence="1 2">
    <name type="scientific">Nyssa sinensis</name>
    <dbReference type="NCBI Taxonomy" id="561372"/>
    <lineage>
        <taxon>Eukaryota</taxon>
        <taxon>Viridiplantae</taxon>
        <taxon>Streptophyta</taxon>
        <taxon>Embryophyta</taxon>
        <taxon>Tracheophyta</taxon>
        <taxon>Spermatophyta</taxon>
        <taxon>Magnoliopsida</taxon>
        <taxon>eudicotyledons</taxon>
        <taxon>Gunneridae</taxon>
        <taxon>Pentapetalae</taxon>
        <taxon>asterids</taxon>
        <taxon>Cornales</taxon>
        <taxon>Nyssaceae</taxon>
        <taxon>Nyssa</taxon>
    </lineage>
</organism>
<proteinExistence type="predicted"/>
<keyword evidence="2" id="KW-1185">Reference proteome</keyword>
<protein>
    <submittedName>
        <fullName evidence="1">Uncharacterized protein</fullName>
    </submittedName>
</protein>
<evidence type="ECO:0000313" key="1">
    <source>
        <dbReference type="EMBL" id="KAA8540039.1"/>
    </source>
</evidence>
<dbReference type="Proteomes" id="UP000325577">
    <property type="component" value="Linkage Group LG14"/>
</dbReference>
<dbReference type="EMBL" id="CM018037">
    <property type="protein sequence ID" value="KAA8540039.1"/>
    <property type="molecule type" value="Genomic_DNA"/>
</dbReference>
<reference evidence="1 2" key="1">
    <citation type="submission" date="2019-09" db="EMBL/GenBank/DDBJ databases">
        <title>A chromosome-level genome assembly of the Chinese tupelo Nyssa sinensis.</title>
        <authorList>
            <person name="Yang X."/>
            <person name="Kang M."/>
            <person name="Yang Y."/>
            <person name="Xiong H."/>
            <person name="Wang M."/>
            <person name="Zhang Z."/>
            <person name="Wang Z."/>
            <person name="Wu H."/>
            <person name="Ma T."/>
            <person name="Liu J."/>
            <person name="Xi Z."/>
        </authorList>
    </citation>
    <scope>NUCLEOTIDE SEQUENCE [LARGE SCALE GENOMIC DNA]</scope>
    <source>
        <strain evidence="1">J267</strain>
        <tissue evidence="1">Leaf</tissue>
    </source>
</reference>